<protein>
    <submittedName>
        <fullName evidence="2">Xylose isomerase-like TIM barrel</fullName>
    </submittedName>
</protein>
<accession>A0A6N2URF3</accession>
<evidence type="ECO:0000259" key="1">
    <source>
        <dbReference type="Pfam" id="PF01261"/>
    </source>
</evidence>
<dbReference type="InterPro" id="IPR036237">
    <property type="entry name" value="Xyl_isomerase-like_sf"/>
</dbReference>
<reference evidence="2" key="1">
    <citation type="submission" date="2019-11" db="EMBL/GenBank/DDBJ databases">
        <authorList>
            <person name="Feng L."/>
        </authorList>
    </citation>
    <scope>NUCLEOTIDE SEQUENCE</scope>
    <source>
        <strain evidence="2">AcaccaeLFYP115</strain>
    </source>
</reference>
<dbReference type="EMBL" id="CACRSQ010000006">
    <property type="protein sequence ID" value="VYT20328.1"/>
    <property type="molecule type" value="Genomic_DNA"/>
</dbReference>
<dbReference type="SUPFAM" id="SSF51658">
    <property type="entry name" value="Xylose isomerase-like"/>
    <property type="match status" value="1"/>
</dbReference>
<sequence>MTSEKVVFAAPRHPVPMSLCLFTDGLRHLPFEEMLDACADMGIESLELGTGAYSVAPHLNLDELLESEDARKEYLDAIEKRGLKIAAFNCSGNPVAPGELGKRHREDMEKTLELAKLMGVDTVVAQSGLPAGGPNDEHPNWITHTFPPSCSEIMEYQWGVTIDYWKKAAEKAKTCGVEKIALENHPYNMVFNVSTIRRLRDAVGPIIGLNLDPSHMFFMGGDPLMVAKELTKDNCILHVHGKDSRINPELKGLEAIELHGYDDDAHLRAWNYVAVGYGHDHLWWKEFFGNLVAGGYCGPVSIEVEDPLMPNNEIAIRKSAEFLLDTMLK</sequence>
<dbReference type="RefSeq" id="WP_006565939.1">
    <property type="nucleotide sequence ID" value="NZ_BAABZP010000001.1"/>
</dbReference>
<feature type="domain" description="Xylose isomerase-like TIM barrel" evidence="1">
    <location>
        <begin position="35"/>
        <end position="324"/>
    </location>
</feature>
<organism evidence="2">
    <name type="scientific">Anaerostipes caccae</name>
    <dbReference type="NCBI Taxonomy" id="105841"/>
    <lineage>
        <taxon>Bacteria</taxon>
        <taxon>Bacillati</taxon>
        <taxon>Bacillota</taxon>
        <taxon>Clostridia</taxon>
        <taxon>Lachnospirales</taxon>
        <taxon>Lachnospiraceae</taxon>
        <taxon>Anaerostipes</taxon>
    </lineage>
</organism>
<dbReference type="Gene3D" id="3.20.20.150">
    <property type="entry name" value="Divalent-metal-dependent TIM barrel enzymes"/>
    <property type="match status" value="1"/>
</dbReference>
<dbReference type="PANTHER" id="PTHR12110:SF21">
    <property type="entry name" value="XYLOSE ISOMERASE-LIKE TIM BARREL DOMAIN-CONTAINING PROTEIN"/>
    <property type="match status" value="1"/>
</dbReference>
<dbReference type="GO" id="GO:0016853">
    <property type="term" value="F:isomerase activity"/>
    <property type="evidence" value="ECO:0007669"/>
    <property type="project" value="UniProtKB-KW"/>
</dbReference>
<dbReference type="Pfam" id="PF01261">
    <property type="entry name" value="AP_endonuc_2"/>
    <property type="match status" value="1"/>
</dbReference>
<dbReference type="InterPro" id="IPR013022">
    <property type="entry name" value="Xyl_isomerase-like_TIM-brl"/>
</dbReference>
<keyword evidence="2" id="KW-0413">Isomerase</keyword>
<gene>
    <name evidence="2" type="ORF">ACLFYP115_02038</name>
</gene>
<evidence type="ECO:0000313" key="2">
    <source>
        <dbReference type="EMBL" id="VYT20328.1"/>
    </source>
</evidence>
<dbReference type="AlphaFoldDB" id="A0A6N2URF3"/>
<proteinExistence type="predicted"/>
<dbReference type="PANTHER" id="PTHR12110">
    <property type="entry name" value="HYDROXYPYRUVATE ISOMERASE"/>
    <property type="match status" value="1"/>
</dbReference>
<name>A0A6N2URF3_9FIRM</name>
<dbReference type="InterPro" id="IPR050312">
    <property type="entry name" value="IolE/XylAMocC-like"/>
</dbReference>